<keyword evidence="3 5" id="KW-0663">Pyridoxal phosphate</keyword>
<evidence type="ECO:0000313" key="8">
    <source>
        <dbReference type="Proteomes" id="UP000023152"/>
    </source>
</evidence>
<dbReference type="InterPro" id="IPR029066">
    <property type="entry name" value="PLP-binding_barrel"/>
</dbReference>
<dbReference type="CDD" id="cd06828">
    <property type="entry name" value="PLPDE_III_DapDC"/>
    <property type="match status" value="1"/>
</dbReference>
<dbReference type="InterPro" id="IPR022644">
    <property type="entry name" value="De-COase2_N"/>
</dbReference>
<dbReference type="PROSITE" id="PS00878">
    <property type="entry name" value="ODR_DC_2_1"/>
    <property type="match status" value="1"/>
</dbReference>
<dbReference type="FunFam" id="3.20.20.10:FF:000003">
    <property type="entry name" value="Diaminopimelate decarboxylase"/>
    <property type="match status" value="1"/>
</dbReference>
<gene>
    <name evidence="7" type="ORF">RFI_16045</name>
</gene>
<dbReference type="NCBIfam" id="TIGR01048">
    <property type="entry name" value="lysA"/>
    <property type="match status" value="1"/>
</dbReference>
<dbReference type="InterPro" id="IPR022653">
    <property type="entry name" value="De-COase2_pyr-phos_BS"/>
</dbReference>
<dbReference type="InterPro" id="IPR009006">
    <property type="entry name" value="Ala_racemase/Decarboxylase_C"/>
</dbReference>
<accession>X6N5X1</accession>
<evidence type="ECO:0000256" key="4">
    <source>
        <dbReference type="ARBA" id="ARBA00023239"/>
    </source>
</evidence>
<comment type="cofactor">
    <cofactor evidence="1 5">
        <name>pyridoxal 5'-phosphate</name>
        <dbReference type="ChEBI" id="CHEBI:597326"/>
    </cofactor>
</comment>
<evidence type="ECO:0000259" key="6">
    <source>
        <dbReference type="Pfam" id="PF02784"/>
    </source>
</evidence>
<name>X6N5X1_RETFI</name>
<dbReference type="GO" id="GO:0009089">
    <property type="term" value="P:lysine biosynthetic process via diaminopimelate"/>
    <property type="evidence" value="ECO:0007669"/>
    <property type="project" value="InterPro"/>
</dbReference>
<protein>
    <submittedName>
        <fullName evidence="7">Diaminopimelate decarboxylase</fullName>
    </submittedName>
</protein>
<evidence type="ECO:0000256" key="2">
    <source>
        <dbReference type="ARBA" id="ARBA00022793"/>
    </source>
</evidence>
<evidence type="ECO:0000313" key="7">
    <source>
        <dbReference type="EMBL" id="ETO21159.1"/>
    </source>
</evidence>
<keyword evidence="8" id="KW-1185">Reference proteome</keyword>
<dbReference type="GO" id="GO:0008836">
    <property type="term" value="F:diaminopimelate decarboxylase activity"/>
    <property type="evidence" value="ECO:0007669"/>
    <property type="project" value="InterPro"/>
</dbReference>
<feature type="domain" description="Orn/DAP/Arg decarboxylase 2 N-terminal" evidence="6">
    <location>
        <begin position="36"/>
        <end position="279"/>
    </location>
</feature>
<dbReference type="AlphaFoldDB" id="X6N5X1"/>
<evidence type="ECO:0000256" key="3">
    <source>
        <dbReference type="ARBA" id="ARBA00022898"/>
    </source>
</evidence>
<dbReference type="PRINTS" id="PR01181">
    <property type="entry name" value="DAPDCRBXLASE"/>
</dbReference>
<dbReference type="InterPro" id="IPR000183">
    <property type="entry name" value="Orn/DAP/Arg_de-COase"/>
</dbReference>
<dbReference type="SUPFAM" id="SSF50621">
    <property type="entry name" value="Alanine racemase C-terminal domain-like"/>
    <property type="match status" value="1"/>
</dbReference>
<dbReference type="OrthoDB" id="5034579at2759"/>
<keyword evidence="4" id="KW-0456">Lyase</keyword>
<dbReference type="Gene3D" id="2.40.37.10">
    <property type="entry name" value="Lyase, Ornithine Decarboxylase, Chain A, domain 1"/>
    <property type="match status" value="1"/>
</dbReference>
<dbReference type="EMBL" id="ASPP01011889">
    <property type="protein sequence ID" value="ETO21159.1"/>
    <property type="molecule type" value="Genomic_DNA"/>
</dbReference>
<reference evidence="7 8" key="1">
    <citation type="journal article" date="2013" name="Curr. Biol.">
        <title>The Genome of the Foraminiferan Reticulomyxa filosa.</title>
        <authorList>
            <person name="Glockner G."/>
            <person name="Hulsmann N."/>
            <person name="Schleicher M."/>
            <person name="Noegel A.A."/>
            <person name="Eichinger L."/>
            <person name="Gallinger C."/>
            <person name="Pawlowski J."/>
            <person name="Sierra R."/>
            <person name="Euteneuer U."/>
            <person name="Pillet L."/>
            <person name="Moustafa A."/>
            <person name="Platzer M."/>
            <person name="Groth M."/>
            <person name="Szafranski K."/>
            <person name="Schliwa M."/>
        </authorList>
    </citation>
    <scope>NUCLEOTIDE SEQUENCE [LARGE SCALE GENOMIC DNA]</scope>
</reference>
<evidence type="ECO:0000256" key="1">
    <source>
        <dbReference type="ARBA" id="ARBA00001933"/>
    </source>
</evidence>
<dbReference type="Proteomes" id="UP000023152">
    <property type="component" value="Unassembled WGS sequence"/>
</dbReference>
<dbReference type="Gene3D" id="3.20.20.10">
    <property type="entry name" value="Alanine racemase"/>
    <property type="match status" value="1"/>
</dbReference>
<keyword evidence="2" id="KW-0210">Decarboxylase</keyword>
<dbReference type="OMA" id="HGNAKSP"/>
<dbReference type="PANTHER" id="PTHR43727">
    <property type="entry name" value="DIAMINOPIMELATE DECARBOXYLASE"/>
    <property type="match status" value="1"/>
</dbReference>
<feature type="active site" description="Proton donor" evidence="5">
    <location>
        <position position="342"/>
    </location>
</feature>
<comment type="caution">
    <text evidence="7">The sequence shown here is derived from an EMBL/GenBank/DDBJ whole genome shotgun (WGS) entry which is preliminary data.</text>
</comment>
<sequence length="417" mass="46922">MTNFRYTDNLLYYNDLCLFDIAKKYSTPFYCYFGNHIENQFNAIKNLFNFKPTLIAYALKANSNRSLINVLSKLGAGADTVSGWEIRKALDSGILSKNIVFSGVGKSHEEITYSLEKNIKQINVESISELRLINNIAKNLGMIAPISLRVNPEIDVGTHKNIITGDENSKFGIIFEEAKNLLVSLNQFSSLAFMGFSIHIGSQINSIKPFKLAFSKLLELVNFTSKLGIEIKTLDFGGGIGISYNDADTINIPDYAKLIKDLTHTLNIKIILEPGRFLIGNSGIIIAKVQYIKTTKNKKFLILNTGMNDFIRISLYEAYHKILPLEINDEHQDYYDIVGPVCESSDFFAHNRELNRVREGDLVAILGTGAYGYSMSSNYNLRPKLAEVLLQNGKDVLIRKQETYEDYSQLEIVDGLT</sequence>
<dbReference type="Pfam" id="PF02784">
    <property type="entry name" value="Orn_Arg_deC_N"/>
    <property type="match status" value="1"/>
</dbReference>
<evidence type="ECO:0000256" key="5">
    <source>
        <dbReference type="PIRSR" id="PIRSR600183-50"/>
    </source>
</evidence>
<proteinExistence type="inferred from homology"/>
<dbReference type="PANTHER" id="PTHR43727:SF2">
    <property type="entry name" value="GROUP IV DECARBOXYLASE"/>
    <property type="match status" value="1"/>
</dbReference>
<dbReference type="SUPFAM" id="SSF51419">
    <property type="entry name" value="PLP-binding barrel"/>
    <property type="match status" value="1"/>
</dbReference>
<dbReference type="InterPro" id="IPR002986">
    <property type="entry name" value="DAP_deCOOHase_LysA"/>
</dbReference>
<organism evidence="7 8">
    <name type="scientific">Reticulomyxa filosa</name>
    <dbReference type="NCBI Taxonomy" id="46433"/>
    <lineage>
        <taxon>Eukaryota</taxon>
        <taxon>Sar</taxon>
        <taxon>Rhizaria</taxon>
        <taxon>Retaria</taxon>
        <taxon>Foraminifera</taxon>
        <taxon>Monothalamids</taxon>
        <taxon>Reticulomyxidae</taxon>
        <taxon>Reticulomyxa</taxon>
    </lineage>
</organism>
<dbReference type="PRINTS" id="PR01179">
    <property type="entry name" value="ODADCRBXLASE"/>
</dbReference>
<dbReference type="HAMAP" id="MF_02120">
    <property type="entry name" value="LysA"/>
    <property type="match status" value="1"/>
</dbReference>
<feature type="modified residue" description="N6-(pyridoxal phosphate)lysine" evidence="5">
    <location>
        <position position="60"/>
    </location>
</feature>